<dbReference type="InterPro" id="IPR012312">
    <property type="entry name" value="Hemerythrin-like"/>
</dbReference>
<feature type="domain" description="Hemerythrin-like" evidence="1">
    <location>
        <begin position="14"/>
        <end position="148"/>
    </location>
</feature>
<reference evidence="4 8" key="5">
    <citation type="submission" date="2020-07" db="EMBL/GenBank/DDBJ databases">
        <title>Complete genome sequence analysis of Acidithiobacillus ferrivorans XJFY6S-08 reveals extreme environmental adaptation to alpine acid mine drainage.</title>
        <authorList>
            <person name="Yan L."/>
            <person name="Ni Y."/>
        </authorList>
    </citation>
    <scope>NUCLEOTIDE SEQUENCE [LARGE SCALE GENOMIC DNA]</scope>
    <source>
        <strain evidence="4 8">XJFY6S-08</strain>
    </source>
</reference>
<dbReference type="Pfam" id="PF01814">
    <property type="entry name" value="Hemerythrin"/>
    <property type="match status" value="1"/>
</dbReference>
<dbReference type="EMBL" id="LT841305">
    <property type="protein sequence ID" value="SMH67131.1"/>
    <property type="molecule type" value="Genomic_DNA"/>
</dbReference>
<gene>
    <name evidence="2" type="ORF">AFERRI_30271</name>
    <name evidence="5" type="ORF">AFERRI_50332</name>
    <name evidence="3" type="ORF">BBC27_09970</name>
    <name evidence="4" type="ORF">H2515_12925</name>
</gene>
<dbReference type="Proteomes" id="UP000093129">
    <property type="component" value="Unassembled WGS sequence"/>
</dbReference>
<evidence type="ECO:0000313" key="8">
    <source>
        <dbReference type="Proteomes" id="UP000595420"/>
    </source>
</evidence>
<evidence type="ECO:0000313" key="7">
    <source>
        <dbReference type="Proteomes" id="UP000193925"/>
    </source>
</evidence>
<dbReference type="CDD" id="cd12108">
    <property type="entry name" value="Hr-like"/>
    <property type="match status" value="1"/>
</dbReference>
<dbReference type="EMBL" id="MASQ01000081">
    <property type="protein sequence ID" value="OCB03001.1"/>
    <property type="molecule type" value="Genomic_DNA"/>
</dbReference>
<name>A0A060UMD9_9PROT</name>
<dbReference type="Proteomes" id="UP000193925">
    <property type="component" value="Chromosome AFERRI"/>
</dbReference>
<dbReference type="Gene3D" id="1.20.120.520">
    <property type="entry name" value="nmb1532 protein domain like"/>
    <property type="match status" value="1"/>
</dbReference>
<evidence type="ECO:0000313" key="6">
    <source>
        <dbReference type="Proteomes" id="UP000093129"/>
    </source>
</evidence>
<accession>A0A060UMD9</accession>
<proteinExistence type="predicted"/>
<dbReference type="EMBL" id="CCCS020000023">
    <property type="protein sequence ID" value="CDQ09625.1"/>
    <property type="molecule type" value="Genomic_DNA"/>
</dbReference>
<evidence type="ECO:0000259" key="1">
    <source>
        <dbReference type="Pfam" id="PF01814"/>
    </source>
</evidence>
<evidence type="ECO:0000313" key="4">
    <source>
        <dbReference type="EMBL" id="QQD72292.1"/>
    </source>
</evidence>
<dbReference type="EMBL" id="CP059488">
    <property type="protein sequence ID" value="QQD72292.1"/>
    <property type="molecule type" value="Genomic_DNA"/>
</dbReference>
<evidence type="ECO:0000313" key="5">
    <source>
        <dbReference type="EMBL" id="SMH67131.1"/>
    </source>
</evidence>
<reference evidence="2" key="2">
    <citation type="submission" date="2014-07" db="EMBL/GenBank/DDBJ databases">
        <title>Initial genome analysis of the psychrotolerant acidophile Acidithiobacillus ferrivorans CF27: insights into iron and sulfur oxidation pathways and into biofilm formation.</title>
        <authorList>
            <person name="Talla E."/>
            <person name="Hedrich S."/>
            <person name="Mangenot S."/>
            <person name="Ji B."/>
            <person name="Johnson D.B."/>
            <person name="Barbe V."/>
            <person name="Bonnefoy V."/>
        </authorList>
    </citation>
    <scope>NUCLEOTIDE SEQUENCE [LARGE SCALE GENOMIC DNA]</scope>
    <source>
        <strain evidence="2">CF27</strain>
    </source>
</reference>
<dbReference type="Proteomes" id="UP000595420">
    <property type="component" value="Chromosome"/>
</dbReference>
<reference evidence="3 6" key="3">
    <citation type="submission" date="2016-07" db="EMBL/GenBank/DDBJ databases">
        <title>Draft genome of a psychrotolerant acidophile Acidithiobacillus ferrivorans strain YL15.</title>
        <authorList>
            <person name="Peng T."/>
            <person name="Ma L."/>
            <person name="Nan M."/>
            <person name="An N."/>
            <person name="Wang M."/>
            <person name="Qiu G."/>
            <person name="Zeng W."/>
        </authorList>
    </citation>
    <scope>NUCLEOTIDE SEQUENCE [LARGE SCALE GENOMIC DNA]</scope>
    <source>
        <strain evidence="3 6">YL15</strain>
    </source>
</reference>
<dbReference type="AlphaFoldDB" id="A0A060UMD9"/>
<organism evidence="2">
    <name type="scientific">Acidithiobacillus ferrivorans</name>
    <dbReference type="NCBI Taxonomy" id="160808"/>
    <lineage>
        <taxon>Bacteria</taxon>
        <taxon>Pseudomonadati</taxon>
        <taxon>Pseudomonadota</taxon>
        <taxon>Acidithiobacillia</taxon>
        <taxon>Acidithiobacillales</taxon>
        <taxon>Acidithiobacillaceae</taxon>
        <taxon>Acidithiobacillus</taxon>
    </lineage>
</organism>
<evidence type="ECO:0000313" key="2">
    <source>
        <dbReference type="EMBL" id="CDQ09625.1"/>
    </source>
</evidence>
<evidence type="ECO:0000313" key="3">
    <source>
        <dbReference type="EMBL" id="OCB03001.1"/>
    </source>
</evidence>
<sequence>MNLLGEPAPTFDDPIGLLRACHERILGHCLTLERLAEHLTQCGADNEARHAATRIRRYFLLAAPQHHADEEEDLFPWLLQQPEFPAVLRTSVKNLAAQHRQLEEQWQRLDQDLAVVEAGRMHALGLEPFIGMNRAHVTMENEEIFPIAEGMLDTGKRASIGATMARRRQAQ</sequence>
<reference evidence="2" key="1">
    <citation type="submission" date="2014-03" db="EMBL/GenBank/DDBJ databases">
        <authorList>
            <person name="Genoscope - CEA"/>
        </authorList>
    </citation>
    <scope>NUCLEOTIDE SEQUENCE [LARGE SCALE GENOMIC DNA]</scope>
    <source>
        <strain evidence="2">CF27</strain>
    </source>
</reference>
<protein>
    <submittedName>
        <fullName evidence="3">Cation-binding protein</fullName>
    </submittedName>
    <submittedName>
        <fullName evidence="2">Hemerythrin HHE cation binding domain protein</fullName>
    </submittedName>
    <submittedName>
        <fullName evidence="4">Hemerythrin domain-containing protein</fullName>
    </submittedName>
</protein>
<keyword evidence="7" id="KW-1185">Reference proteome</keyword>
<dbReference type="RefSeq" id="WP_035191923.1">
    <property type="nucleotide sequence ID" value="NZ_CCCS020000023.1"/>
</dbReference>
<reference evidence="5 7" key="4">
    <citation type="submission" date="2017-03" db="EMBL/GenBank/DDBJ databases">
        <authorList>
            <person name="Regsiter A."/>
            <person name="William W."/>
        </authorList>
    </citation>
    <scope>NUCLEOTIDE SEQUENCE [LARGE SCALE GENOMIC DNA]</scope>
    <source>
        <strain evidence="5">PRJEB5721</strain>
    </source>
</reference>